<protein>
    <recommendedName>
        <fullName evidence="3">DUF1269 domain-containing protein</fullName>
    </recommendedName>
</protein>
<evidence type="ECO:0008006" key="3">
    <source>
        <dbReference type="Google" id="ProtNLM"/>
    </source>
</evidence>
<keyword evidence="2" id="KW-1185">Reference proteome</keyword>
<dbReference type="Proteomes" id="UP000184512">
    <property type="component" value="Unassembled WGS sequence"/>
</dbReference>
<dbReference type="OrthoDB" id="5196574at2"/>
<name>A0A1M6G2E6_9ACTN</name>
<dbReference type="AlphaFoldDB" id="A0A1M6G2E6"/>
<organism evidence="1 2">
    <name type="scientific">Tessaracoccus bendigoensis DSM 12906</name>
    <dbReference type="NCBI Taxonomy" id="1123357"/>
    <lineage>
        <taxon>Bacteria</taxon>
        <taxon>Bacillati</taxon>
        <taxon>Actinomycetota</taxon>
        <taxon>Actinomycetes</taxon>
        <taxon>Propionibacteriales</taxon>
        <taxon>Propionibacteriaceae</taxon>
        <taxon>Tessaracoccus</taxon>
    </lineage>
</organism>
<accession>A0A1M6G2E6</accession>
<proteinExistence type="predicted"/>
<evidence type="ECO:0000313" key="1">
    <source>
        <dbReference type="EMBL" id="SHJ04054.1"/>
    </source>
</evidence>
<dbReference type="RefSeq" id="WP_073186980.1">
    <property type="nucleotide sequence ID" value="NZ_FQZG01000024.1"/>
</dbReference>
<dbReference type="InterPro" id="IPR009200">
    <property type="entry name" value="DUF1269_membrane"/>
</dbReference>
<gene>
    <name evidence="1" type="ORF">SAMN02745244_01585</name>
</gene>
<reference evidence="1 2" key="1">
    <citation type="submission" date="2016-11" db="EMBL/GenBank/DDBJ databases">
        <authorList>
            <person name="Jaros S."/>
            <person name="Januszkiewicz K."/>
            <person name="Wedrychowicz H."/>
        </authorList>
    </citation>
    <scope>NUCLEOTIDE SEQUENCE [LARGE SCALE GENOMIC DNA]</scope>
    <source>
        <strain evidence="1 2">DSM 12906</strain>
    </source>
</reference>
<dbReference type="Pfam" id="PF06897">
    <property type="entry name" value="DUF1269"/>
    <property type="match status" value="1"/>
</dbReference>
<dbReference type="EMBL" id="FQZG01000024">
    <property type="protein sequence ID" value="SHJ04054.1"/>
    <property type="molecule type" value="Genomic_DNA"/>
</dbReference>
<dbReference type="STRING" id="1123357.SAMN02745244_01585"/>
<sequence length="174" mass="17673">MNEYADDFNATGTRRILAAAFPTPDGGARAAVGLVGALPGRVGNTAVLHVEPNGDPKFVETKDWGGGRGALVGGLVGIIGGPLGMLAGSGIGAVAAKLHDNGFRDAQLRRLAGSLEPNGSAVVLELDGGVVGEAQGIVESLGAWRVVVEPAGGDVSDLFRELRVYESEAESVRS</sequence>
<evidence type="ECO:0000313" key="2">
    <source>
        <dbReference type="Proteomes" id="UP000184512"/>
    </source>
</evidence>